<name>A0AAV4C7D5_9GAST</name>
<protein>
    <submittedName>
        <fullName evidence="1">Uncharacterized protein</fullName>
    </submittedName>
</protein>
<sequence length="230" mass="26069">MCIRITRHEHTRETVCSISQINRDRLVAGWLIPVPQLVFLSSPPNRYFLRIRRIGGLYVSDCRPEVFHNEGCDAAACFPLKVTLTSIASVSRKGVLSILSEECFLRQHYVDALLIRTLRSSEWRSVRHPCTFNCITLRDPELDVGGFRGPPFGLSFSVRLPFRGSSLLPSNPQPPVLVRIRFMRTTVLHVGPWWLLGFSPSSKAQRHVRLAPVRITQVEPRGGGGIRPHR</sequence>
<dbReference type="Proteomes" id="UP000735302">
    <property type="component" value="Unassembled WGS sequence"/>
</dbReference>
<dbReference type="EMBL" id="BLXT01005873">
    <property type="protein sequence ID" value="GFO26923.1"/>
    <property type="molecule type" value="Genomic_DNA"/>
</dbReference>
<accession>A0AAV4C7D5</accession>
<dbReference type="AlphaFoldDB" id="A0AAV4C7D5"/>
<comment type="caution">
    <text evidence="1">The sequence shown here is derived from an EMBL/GenBank/DDBJ whole genome shotgun (WGS) entry which is preliminary data.</text>
</comment>
<gene>
    <name evidence="1" type="ORF">PoB_005342800</name>
</gene>
<evidence type="ECO:0000313" key="1">
    <source>
        <dbReference type="EMBL" id="GFO26923.1"/>
    </source>
</evidence>
<evidence type="ECO:0000313" key="2">
    <source>
        <dbReference type="Proteomes" id="UP000735302"/>
    </source>
</evidence>
<organism evidence="1 2">
    <name type="scientific">Plakobranchus ocellatus</name>
    <dbReference type="NCBI Taxonomy" id="259542"/>
    <lineage>
        <taxon>Eukaryota</taxon>
        <taxon>Metazoa</taxon>
        <taxon>Spiralia</taxon>
        <taxon>Lophotrochozoa</taxon>
        <taxon>Mollusca</taxon>
        <taxon>Gastropoda</taxon>
        <taxon>Heterobranchia</taxon>
        <taxon>Euthyneura</taxon>
        <taxon>Panpulmonata</taxon>
        <taxon>Sacoglossa</taxon>
        <taxon>Placobranchoidea</taxon>
        <taxon>Plakobranchidae</taxon>
        <taxon>Plakobranchus</taxon>
    </lineage>
</organism>
<reference evidence="1 2" key="1">
    <citation type="journal article" date="2021" name="Elife">
        <title>Chloroplast acquisition without the gene transfer in kleptoplastic sea slugs, Plakobranchus ocellatus.</title>
        <authorList>
            <person name="Maeda T."/>
            <person name="Takahashi S."/>
            <person name="Yoshida T."/>
            <person name="Shimamura S."/>
            <person name="Takaki Y."/>
            <person name="Nagai Y."/>
            <person name="Toyoda A."/>
            <person name="Suzuki Y."/>
            <person name="Arimoto A."/>
            <person name="Ishii H."/>
            <person name="Satoh N."/>
            <person name="Nishiyama T."/>
            <person name="Hasebe M."/>
            <person name="Maruyama T."/>
            <person name="Minagawa J."/>
            <person name="Obokata J."/>
            <person name="Shigenobu S."/>
        </authorList>
    </citation>
    <scope>NUCLEOTIDE SEQUENCE [LARGE SCALE GENOMIC DNA]</scope>
</reference>
<proteinExistence type="predicted"/>
<keyword evidence="2" id="KW-1185">Reference proteome</keyword>